<evidence type="ECO:0000256" key="3">
    <source>
        <dbReference type="RuleBase" id="RU361235"/>
    </source>
</evidence>
<dbReference type="SUPFAM" id="SSF53474">
    <property type="entry name" value="alpha/beta-Hydrolases"/>
    <property type="match status" value="1"/>
</dbReference>
<dbReference type="InterPro" id="IPR029058">
    <property type="entry name" value="AB_hydrolase_fold"/>
</dbReference>
<name>A0A7X1KLN2_9SPHN</name>
<keyword evidence="6" id="KW-1185">Reference proteome</keyword>
<evidence type="ECO:0000313" key="5">
    <source>
        <dbReference type="EMBL" id="MBC2665488.1"/>
    </source>
</evidence>
<evidence type="ECO:0000256" key="1">
    <source>
        <dbReference type="ARBA" id="ARBA00005964"/>
    </source>
</evidence>
<dbReference type="Gene3D" id="3.40.50.1820">
    <property type="entry name" value="alpha/beta hydrolase"/>
    <property type="match status" value="1"/>
</dbReference>
<comment type="similarity">
    <text evidence="1 3">Belongs to the type-B carboxylesterase/lipase family.</text>
</comment>
<feature type="chain" id="PRO_5031608171" description="Carboxylic ester hydrolase" evidence="3">
    <location>
        <begin position="22"/>
        <end position="521"/>
    </location>
</feature>
<sequence length="521" mass="54418">MVHISHCLALALAVSAGAALADPVAQTEAGSVRGIERGAVQAFLGIPYAAPPTGQRRWREPLPVSPWQGHRDATRPGPACYQALAGAWGPYTAEFVAGAPISEDCLTLNIWKPAGGRRGLPVLVFIHGGAFQGGAGSLPVYDGSGLAARGAVVITINYRVGVFGFLAHPGLTAESPLKTSGNYGLLDQIAALRWVRDNAAGFGGNPANVTVSGESAGAASVNDLLVSPLAKGLFARAISFSGASMAIDAPNRIVGESDGAALGKRLDAPSVEVLRAASADRLVEATRMGPAEGGGVPRFVYVPHVDGVVLPHDPSDAAGRVVSAVPLLTGYNAAEMIDLSVRTPADFERAVRGRYGAFADRLQALYPHATEDEVSRSNVLISRDRYMAGLILWSRARTAASGQPVHTYLYDHPYPPARGGKAWGAFHSSGLPYVFGALGHGDRVFTAADHAVSRQWQDIVLAFMRTGNPSLKARAWPKIGATTVNAMVIGDRPGMRPAVSSPARFEAFRAYAAAGGKLGLN</sequence>
<comment type="caution">
    <text evidence="5">The sequence shown here is derived from an EMBL/GenBank/DDBJ whole genome shotgun (WGS) entry which is preliminary data.</text>
</comment>
<organism evidence="5 6">
    <name type="scientific">Novosphingobium flavum</name>
    <dbReference type="NCBI Taxonomy" id="1778672"/>
    <lineage>
        <taxon>Bacteria</taxon>
        <taxon>Pseudomonadati</taxon>
        <taxon>Pseudomonadota</taxon>
        <taxon>Alphaproteobacteria</taxon>
        <taxon>Sphingomonadales</taxon>
        <taxon>Sphingomonadaceae</taxon>
        <taxon>Novosphingobium</taxon>
    </lineage>
</organism>
<accession>A0A7X1KLN2</accession>
<proteinExistence type="inferred from homology"/>
<dbReference type="EMBL" id="JACLAW010000005">
    <property type="protein sequence ID" value="MBC2665488.1"/>
    <property type="molecule type" value="Genomic_DNA"/>
</dbReference>
<dbReference type="Pfam" id="PF00135">
    <property type="entry name" value="COesterase"/>
    <property type="match status" value="1"/>
</dbReference>
<dbReference type="InterPro" id="IPR019826">
    <property type="entry name" value="Carboxylesterase_B_AS"/>
</dbReference>
<dbReference type="InterPro" id="IPR002018">
    <property type="entry name" value="CarbesteraseB"/>
</dbReference>
<dbReference type="GO" id="GO:0052689">
    <property type="term" value="F:carboxylic ester hydrolase activity"/>
    <property type="evidence" value="ECO:0007669"/>
    <property type="project" value="TreeGrafter"/>
</dbReference>
<keyword evidence="2 3" id="KW-0378">Hydrolase</keyword>
<evidence type="ECO:0000259" key="4">
    <source>
        <dbReference type="Pfam" id="PF00135"/>
    </source>
</evidence>
<dbReference type="RefSeq" id="WP_185663743.1">
    <property type="nucleotide sequence ID" value="NZ_JACLAW010000005.1"/>
</dbReference>
<evidence type="ECO:0000256" key="2">
    <source>
        <dbReference type="ARBA" id="ARBA00022801"/>
    </source>
</evidence>
<dbReference type="PROSITE" id="PS00941">
    <property type="entry name" value="CARBOXYLESTERASE_B_2"/>
    <property type="match status" value="1"/>
</dbReference>
<gene>
    <name evidence="5" type="ORF">H7F51_08135</name>
</gene>
<dbReference type="PANTHER" id="PTHR43918:SF4">
    <property type="entry name" value="CARBOXYLIC ESTER HYDROLASE"/>
    <property type="match status" value="1"/>
</dbReference>
<dbReference type="InterPro" id="IPR050654">
    <property type="entry name" value="AChE-related_enzymes"/>
</dbReference>
<evidence type="ECO:0000313" key="6">
    <source>
        <dbReference type="Proteomes" id="UP000566813"/>
    </source>
</evidence>
<dbReference type="Proteomes" id="UP000566813">
    <property type="component" value="Unassembled WGS sequence"/>
</dbReference>
<feature type="signal peptide" evidence="3">
    <location>
        <begin position="1"/>
        <end position="21"/>
    </location>
</feature>
<protein>
    <recommendedName>
        <fullName evidence="3">Carboxylic ester hydrolase</fullName>
        <ecNumber evidence="3">3.1.1.-</ecNumber>
    </recommendedName>
</protein>
<dbReference type="AlphaFoldDB" id="A0A7X1KLN2"/>
<dbReference type="PROSITE" id="PS00122">
    <property type="entry name" value="CARBOXYLESTERASE_B_1"/>
    <property type="match status" value="1"/>
</dbReference>
<keyword evidence="3" id="KW-0732">Signal</keyword>
<dbReference type="InterPro" id="IPR019819">
    <property type="entry name" value="Carboxylesterase_B_CS"/>
</dbReference>
<dbReference type="PANTHER" id="PTHR43918">
    <property type="entry name" value="ACETYLCHOLINESTERASE"/>
    <property type="match status" value="1"/>
</dbReference>
<dbReference type="EC" id="3.1.1.-" evidence="3"/>
<feature type="domain" description="Carboxylesterase type B" evidence="4">
    <location>
        <begin position="22"/>
        <end position="493"/>
    </location>
</feature>
<reference evidence="5 6" key="1">
    <citation type="submission" date="2020-08" db="EMBL/GenBank/DDBJ databases">
        <title>The genome sequence of type strain Novosphingobium flavum NBRC 111647.</title>
        <authorList>
            <person name="Liu Y."/>
        </authorList>
    </citation>
    <scope>NUCLEOTIDE SEQUENCE [LARGE SCALE GENOMIC DNA]</scope>
    <source>
        <strain evidence="5 6">NBRC 111647</strain>
    </source>
</reference>